<dbReference type="InterPro" id="IPR037171">
    <property type="entry name" value="NagB/RpiA_transferase-like"/>
</dbReference>
<accession>A0ABY8QXQ4</accession>
<evidence type="ECO:0000313" key="10">
    <source>
        <dbReference type="Proteomes" id="UP001209083"/>
    </source>
</evidence>
<organism evidence="9 10">
    <name type="scientific">Saxibacter everestensis</name>
    <dbReference type="NCBI Taxonomy" id="2909229"/>
    <lineage>
        <taxon>Bacteria</taxon>
        <taxon>Bacillati</taxon>
        <taxon>Actinomycetota</taxon>
        <taxon>Actinomycetes</taxon>
        <taxon>Micrococcales</taxon>
        <taxon>Brevibacteriaceae</taxon>
        <taxon>Saxibacter</taxon>
    </lineage>
</organism>
<dbReference type="Pfam" id="PF01182">
    <property type="entry name" value="Glucosamine_iso"/>
    <property type="match status" value="1"/>
</dbReference>
<comment type="function">
    <text evidence="2 7">Hydrolysis of 6-phosphogluconolactone to 6-phosphogluconate.</text>
</comment>
<evidence type="ECO:0000256" key="7">
    <source>
        <dbReference type="RuleBase" id="RU365095"/>
    </source>
</evidence>
<evidence type="ECO:0000256" key="4">
    <source>
        <dbReference type="ARBA" id="ARBA00010662"/>
    </source>
</evidence>
<keyword evidence="10" id="KW-1185">Reference proteome</keyword>
<dbReference type="Gene3D" id="3.40.50.1360">
    <property type="match status" value="1"/>
</dbReference>
<evidence type="ECO:0000313" key="9">
    <source>
        <dbReference type="EMBL" id="WGW13733.1"/>
    </source>
</evidence>
<reference evidence="9 10" key="1">
    <citation type="submission" date="2023-05" db="EMBL/GenBank/DDBJ databases">
        <title>Lithophilousrod everest ZFBP1038 complete genpme.</title>
        <authorList>
            <person name="Tian M."/>
        </authorList>
    </citation>
    <scope>NUCLEOTIDE SEQUENCE [LARGE SCALE GENOMIC DNA]</scope>
    <source>
        <strain evidence="9 10">ZFBP1038</strain>
    </source>
</reference>
<proteinExistence type="inferred from homology"/>
<sequence>MTASPVIVSCQDRSAVAQRAAGDLIAHIEGVPAGTAVHIAVTGGGVGIATLAELAKSPRLAEASPGRVHLWFSDERYVDAGSQDRNDIQAAATWGPGFVIPEANIHRVAGADSGLSAEAAATNYETEIGRAKAAFDVVLLGMGPDGHVASLFPGHPGVSDKRTGVIAVHDSPKPPPDRVSFTMPLIRSSDRVWVIASGAEKAPAVKAALSPASTAEDVPASAARGQLESRFYLDTESSSLLD</sequence>
<dbReference type="RefSeq" id="WP_349640556.1">
    <property type="nucleotide sequence ID" value="NZ_CP090958.1"/>
</dbReference>
<dbReference type="SUPFAM" id="SSF100950">
    <property type="entry name" value="NagB/RpiA/CoA transferase-like"/>
    <property type="match status" value="1"/>
</dbReference>
<evidence type="ECO:0000256" key="5">
    <source>
        <dbReference type="ARBA" id="ARBA00013198"/>
    </source>
</evidence>
<evidence type="ECO:0000256" key="2">
    <source>
        <dbReference type="ARBA" id="ARBA00002681"/>
    </source>
</evidence>
<keyword evidence="7 9" id="KW-0378">Hydrolase</keyword>
<name>A0ABY8QXQ4_9MICO</name>
<evidence type="ECO:0000259" key="8">
    <source>
        <dbReference type="Pfam" id="PF01182"/>
    </source>
</evidence>
<dbReference type="EMBL" id="CP090958">
    <property type="protein sequence ID" value="WGW13733.1"/>
    <property type="molecule type" value="Genomic_DNA"/>
</dbReference>
<dbReference type="InterPro" id="IPR039104">
    <property type="entry name" value="6PGL"/>
</dbReference>
<evidence type="ECO:0000256" key="1">
    <source>
        <dbReference type="ARBA" id="ARBA00000832"/>
    </source>
</evidence>
<dbReference type="Proteomes" id="UP001209083">
    <property type="component" value="Chromosome"/>
</dbReference>
<dbReference type="PANTHER" id="PTHR11054">
    <property type="entry name" value="6-PHOSPHOGLUCONOLACTONASE"/>
    <property type="match status" value="1"/>
</dbReference>
<dbReference type="CDD" id="cd01400">
    <property type="entry name" value="6PGL"/>
    <property type="match status" value="1"/>
</dbReference>
<dbReference type="GO" id="GO:0017057">
    <property type="term" value="F:6-phosphogluconolactonase activity"/>
    <property type="evidence" value="ECO:0007669"/>
    <property type="project" value="UniProtKB-EC"/>
</dbReference>
<dbReference type="NCBIfam" id="TIGR01198">
    <property type="entry name" value="pgl"/>
    <property type="match status" value="1"/>
</dbReference>
<dbReference type="InterPro" id="IPR006148">
    <property type="entry name" value="Glc/Gal-6P_isomerase"/>
</dbReference>
<comment type="pathway">
    <text evidence="3 7">Carbohydrate degradation; pentose phosphate pathway; D-ribulose 5-phosphate from D-glucose 6-phosphate (oxidative stage): step 2/3.</text>
</comment>
<evidence type="ECO:0000256" key="6">
    <source>
        <dbReference type="ARBA" id="ARBA00020337"/>
    </source>
</evidence>
<comment type="similarity">
    <text evidence="4 7">Belongs to the glucosamine/galactosamine-6-phosphate isomerase family. 6-phosphogluconolactonase subfamily.</text>
</comment>
<evidence type="ECO:0000256" key="3">
    <source>
        <dbReference type="ARBA" id="ARBA00004961"/>
    </source>
</evidence>
<feature type="domain" description="Glucosamine/galactosamine-6-phosphate isomerase" evidence="8">
    <location>
        <begin position="12"/>
        <end position="224"/>
    </location>
</feature>
<dbReference type="EC" id="3.1.1.31" evidence="5 7"/>
<dbReference type="InterPro" id="IPR005900">
    <property type="entry name" value="6-phosphogluconolactonase_DevB"/>
</dbReference>
<gene>
    <name evidence="7 9" type="primary">pgl</name>
    <name evidence="9" type="ORF">LWF01_08265</name>
</gene>
<dbReference type="PANTHER" id="PTHR11054:SF0">
    <property type="entry name" value="6-PHOSPHOGLUCONOLACTONASE"/>
    <property type="match status" value="1"/>
</dbReference>
<comment type="catalytic activity">
    <reaction evidence="1 7">
        <text>6-phospho-D-glucono-1,5-lactone + H2O = 6-phospho-D-gluconate + H(+)</text>
        <dbReference type="Rhea" id="RHEA:12556"/>
        <dbReference type="ChEBI" id="CHEBI:15377"/>
        <dbReference type="ChEBI" id="CHEBI:15378"/>
        <dbReference type="ChEBI" id="CHEBI:57955"/>
        <dbReference type="ChEBI" id="CHEBI:58759"/>
        <dbReference type="EC" id="3.1.1.31"/>
    </reaction>
</comment>
<protein>
    <recommendedName>
        <fullName evidence="6 7">6-phosphogluconolactonase</fullName>
        <shortName evidence="7">6PGL</shortName>
        <ecNumber evidence="5 7">3.1.1.31</ecNumber>
    </recommendedName>
</protein>